<keyword evidence="9 15" id="KW-0067">ATP-binding</keyword>
<keyword evidence="7 15" id="KW-0479">Metal-binding</keyword>
<protein>
    <recommendedName>
        <fullName evidence="15">Phenylalanine--tRNA ligase beta subunit</fullName>
        <ecNumber evidence="15">6.1.1.20</ecNumber>
    </recommendedName>
    <alternativeName>
        <fullName evidence="15">Phenylalanyl-tRNA synthetase beta subunit</fullName>
        <shortName evidence="15">PheRS</shortName>
    </alternativeName>
</protein>
<dbReference type="FunFam" id="3.30.70.380:FF:000001">
    <property type="entry name" value="Phenylalanine--tRNA ligase beta subunit"/>
    <property type="match status" value="1"/>
</dbReference>
<evidence type="ECO:0000256" key="3">
    <source>
        <dbReference type="ARBA" id="ARBA00011209"/>
    </source>
</evidence>
<dbReference type="SUPFAM" id="SSF55681">
    <property type="entry name" value="Class II aaRS and biotin synthetases"/>
    <property type="match status" value="1"/>
</dbReference>
<accession>A0A0R2BB45</accession>
<evidence type="ECO:0000313" key="21">
    <source>
        <dbReference type="Proteomes" id="UP000051672"/>
    </source>
</evidence>
<dbReference type="SUPFAM" id="SSF56037">
    <property type="entry name" value="PheT/TilS domain"/>
    <property type="match status" value="1"/>
</dbReference>
<proteinExistence type="inferred from homology"/>
<dbReference type="EMBL" id="AYZQ01000001">
    <property type="protein sequence ID" value="KRM72851.1"/>
    <property type="molecule type" value="Genomic_DNA"/>
</dbReference>
<dbReference type="EC" id="6.1.1.20" evidence="15"/>
<dbReference type="GO" id="GO:0004826">
    <property type="term" value="F:phenylalanine-tRNA ligase activity"/>
    <property type="evidence" value="ECO:0007669"/>
    <property type="project" value="UniProtKB-UniRule"/>
</dbReference>
<gene>
    <name evidence="15" type="primary">pheT</name>
    <name evidence="20" type="ORF">FC34_GL000563</name>
</gene>
<keyword evidence="21" id="KW-1185">Reference proteome</keyword>
<dbReference type="InterPro" id="IPR041616">
    <property type="entry name" value="PheRS_beta_core"/>
</dbReference>
<evidence type="ECO:0000256" key="4">
    <source>
        <dbReference type="ARBA" id="ARBA00022490"/>
    </source>
</evidence>
<dbReference type="HAMAP" id="MF_00283">
    <property type="entry name" value="Phe_tRNA_synth_beta1"/>
    <property type="match status" value="1"/>
</dbReference>
<dbReference type="NCBIfam" id="NF045760">
    <property type="entry name" value="YtpR"/>
    <property type="match status" value="1"/>
</dbReference>
<keyword evidence="6 15" id="KW-0436">Ligase</keyword>
<evidence type="ECO:0000256" key="7">
    <source>
        <dbReference type="ARBA" id="ARBA00022723"/>
    </source>
</evidence>
<dbReference type="GO" id="GO:0000287">
    <property type="term" value="F:magnesium ion binding"/>
    <property type="evidence" value="ECO:0007669"/>
    <property type="project" value="UniProtKB-UniRule"/>
</dbReference>
<dbReference type="Pfam" id="PF17759">
    <property type="entry name" value="tRNA_synthFbeta"/>
    <property type="match status" value="1"/>
</dbReference>
<dbReference type="Gene3D" id="2.40.50.140">
    <property type="entry name" value="Nucleic acid-binding proteins"/>
    <property type="match status" value="1"/>
</dbReference>
<name>A0A0R2BB45_9LACO</name>
<evidence type="ECO:0000256" key="10">
    <source>
        <dbReference type="ARBA" id="ARBA00022842"/>
    </source>
</evidence>
<dbReference type="Pfam" id="PF03484">
    <property type="entry name" value="B5"/>
    <property type="match status" value="1"/>
</dbReference>
<evidence type="ECO:0000256" key="11">
    <source>
        <dbReference type="ARBA" id="ARBA00022884"/>
    </source>
</evidence>
<dbReference type="GO" id="GO:0009328">
    <property type="term" value="C:phenylalanine-tRNA ligase complex"/>
    <property type="evidence" value="ECO:0007669"/>
    <property type="project" value="TreeGrafter"/>
</dbReference>
<keyword evidence="12 15" id="KW-0648">Protein biosynthesis</keyword>
<dbReference type="InterPro" id="IPR009061">
    <property type="entry name" value="DNA-bd_dom_put_sf"/>
</dbReference>
<dbReference type="OrthoDB" id="9805455at2"/>
<comment type="caution">
    <text evidence="20">The sequence shown here is derived from an EMBL/GenBank/DDBJ whole genome shotgun (WGS) entry which is preliminary data.</text>
</comment>
<evidence type="ECO:0000256" key="1">
    <source>
        <dbReference type="ARBA" id="ARBA00004496"/>
    </source>
</evidence>
<dbReference type="GO" id="GO:0016740">
    <property type="term" value="F:transferase activity"/>
    <property type="evidence" value="ECO:0007669"/>
    <property type="project" value="UniProtKB-ARBA"/>
</dbReference>
<keyword evidence="4 15" id="KW-0963">Cytoplasm</keyword>
<dbReference type="InterPro" id="IPR005147">
    <property type="entry name" value="tRNA_synthase_B5-dom"/>
</dbReference>
<dbReference type="Gene3D" id="3.50.40.10">
    <property type="entry name" value="Phenylalanyl-trna Synthetase, Chain B, domain 3"/>
    <property type="match status" value="1"/>
</dbReference>
<dbReference type="CDD" id="cd00769">
    <property type="entry name" value="PheRS_beta_core"/>
    <property type="match status" value="1"/>
</dbReference>
<dbReference type="GO" id="GO:0000049">
    <property type="term" value="F:tRNA binding"/>
    <property type="evidence" value="ECO:0007669"/>
    <property type="project" value="UniProtKB-UniRule"/>
</dbReference>
<sequence length="803" mass="87653">MDVSYAWLQELVDVPVAPTELADKVSRTGIEVESIKRYADGLKKIVVGHVLSLEPHPDSDHLQIAQVDVGEDEPRQIICGAPNVGKDQYVIVALPGARIADNVKIKKGKIRGVESLGMICALQEIGYPENVVPKAYANGIYVFNEAIKPGSDALEVLGMNDTILDFEITPNRADALGMRGVAWEVGATYGNVPHFTDESIQESGQPITDLLTAEVADAKDAPSYQLRVVQNVQVKESPLWLQRRLWNAGIRPTNNIVDITNYIMLAYGQPMHAFDYDKLGTGKITVRRATDKESLTTLDGNDHELNDQDIVITNGKIPVALAGVMGGLSTEITESSQTVVLEAADFAPVNIRKTALKYNLRSQASSRFEKGIDVGSINQALDEAARLVAELGTGDIAQGVVAPTNIKAEDTIINITLDRINHVLGTELSAEVVEKIFNQLGFGTRQEDGLFTVSIPSRRWDIAIEADLVEEVARIYGYDDLPSTLPTTTLTLGALTPVQARLKRSRQLLEGAGLTQAITYGLTSPEKASRFMLHDSLVTQVSFPMTTDHQTLRMNLVSGLLDTIAYNVARKETDLALYEQGRVFVKTGDQVRPDEREYIAGAVTGNVQLKDWQQPAQAVDFFTVKGIVESLLADFSLVSPINFEADASDDNMHPGQTAAIFLGTDKIGMVGRLHPAFEKAQGLPATFIFELDLEPLMAADKTEIIAQPAPKFPSVTRDMALLVDKQVTNAQIEVVIAAHGGAFLKAVTLFDVYAGKGIADHQKSLAYTLTYRRDDQTLTEDEVNAAFDQVLAHLIEELNVTIR</sequence>
<dbReference type="FunFam" id="3.50.40.10:FF:000001">
    <property type="entry name" value="Phenylalanine--tRNA ligase beta subunit"/>
    <property type="match status" value="1"/>
</dbReference>
<dbReference type="AlphaFoldDB" id="A0A0R2BB45"/>
<evidence type="ECO:0000256" key="2">
    <source>
        <dbReference type="ARBA" id="ARBA00008653"/>
    </source>
</evidence>
<keyword evidence="5 16" id="KW-0820">tRNA-binding</keyword>
<feature type="binding site" evidence="15">
    <location>
        <position position="467"/>
    </location>
    <ligand>
        <name>Mg(2+)</name>
        <dbReference type="ChEBI" id="CHEBI:18420"/>
        <note>shared with alpha subunit</note>
    </ligand>
</feature>
<evidence type="ECO:0000256" key="9">
    <source>
        <dbReference type="ARBA" id="ARBA00022840"/>
    </source>
</evidence>
<dbReference type="CDD" id="cd02796">
    <property type="entry name" value="tRNA_bind_bactPheRS"/>
    <property type="match status" value="1"/>
</dbReference>
<dbReference type="FunFam" id="3.30.930.10:FF:000022">
    <property type="entry name" value="Phenylalanine--tRNA ligase beta subunit"/>
    <property type="match status" value="1"/>
</dbReference>
<comment type="subcellular location">
    <subcellularLocation>
        <location evidence="1 15">Cytoplasm</location>
    </subcellularLocation>
</comment>
<feature type="binding site" evidence="15">
    <location>
        <position position="461"/>
    </location>
    <ligand>
        <name>Mg(2+)</name>
        <dbReference type="ChEBI" id="CHEBI:18420"/>
        <note>shared with alpha subunit</note>
    </ligand>
</feature>
<dbReference type="FunFam" id="3.30.56.10:FF:000002">
    <property type="entry name" value="Phenylalanine--tRNA ligase beta subunit"/>
    <property type="match status" value="1"/>
</dbReference>
<dbReference type="InterPro" id="IPR002547">
    <property type="entry name" value="tRNA-bd_dom"/>
</dbReference>
<dbReference type="SUPFAM" id="SSF50249">
    <property type="entry name" value="Nucleic acid-binding proteins"/>
    <property type="match status" value="1"/>
</dbReference>
<dbReference type="InterPro" id="IPR045060">
    <property type="entry name" value="Phe-tRNA-ligase_IIc_bsu"/>
</dbReference>
<keyword evidence="8 15" id="KW-0547">Nucleotide-binding</keyword>
<feature type="binding site" evidence="15">
    <location>
        <position position="470"/>
    </location>
    <ligand>
        <name>Mg(2+)</name>
        <dbReference type="ChEBI" id="CHEBI:18420"/>
        <note>shared with alpha subunit</note>
    </ligand>
</feature>
<dbReference type="SMART" id="SM00873">
    <property type="entry name" value="B3_4"/>
    <property type="match status" value="1"/>
</dbReference>
<dbReference type="GO" id="GO:0006432">
    <property type="term" value="P:phenylalanyl-tRNA aminoacylation"/>
    <property type="evidence" value="ECO:0007669"/>
    <property type="project" value="UniProtKB-UniRule"/>
</dbReference>
<dbReference type="InterPro" id="IPR004532">
    <property type="entry name" value="Phe-tRNA-ligase_IIc_bsu_bact"/>
</dbReference>
<reference evidence="20 21" key="1">
    <citation type="journal article" date="2015" name="Genome Announc.">
        <title>Expanding the biotechnology potential of lactobacilli through comparative genomics of 213 strains and associated genera.</title>
        <authorList>
            <person name="Sun Z."/>
            <person name="Harris H.M."/>
            <person name="McCann A."/>
            <person name="Guo C."/>
            <person name="Argimon S."/>
            <person name="Zhang W."/>
            <person name="Yang X."/>
            <person name="Jeffery I.B."/>
            <person name="Cooney J.C."/>
            <person name="Kagawa T.F."/>
            <person name="Liu W."/>
            <person name="Song Y."/>
            <person name="Salvetti E."/>
            <person name="Wrobel A."/>
            <person name="Rasinkangas P."/>
            <person name="Parkhill J."/>
            <person name="Rea M.C."/>
            <person name="O'Sullivan O."/>
            <person name="Ritari J."/>
            <person name="Douillard F.P."/>
            <person name="Paul Ross R."/>
            <person name="Yang R."/>
            <person name="Briner A.E."/>
            <person name="Felis G.E."/>
            <person name="de Vos W.M."/>
            <person name="Barrangou R."/>
            <person name="Klaenhammer T.R."/>
            <person name="Caufield P.W."/>
            <person name="Cui Y."/>
            <person name="Zhang H."/>
            <person name="O'Toole P.W."/>
        </authorList>
    </citation>
    <scope>NUCLEOTIDE SEQUENCE [LARGE SCALE GENOMIC DNA]</scope>
    <source>
        <strain evidence="20 21">DSM 23927</strain>
    </source>
</reference>
<evidence type="ECO:0000256" key="5">
    <source>
        <dbReference type="ARBA" id="ARBA00022555"/>
    </source>
</evidence>
<dbReference type="PROSITE" id="PS51483">
    <property type="entry name" value="B5"/>
    <property type="match status" value="1"/>
</dbReference>
<evidence type="ECO:0000256" key="16">
    <source>
        <dbReference type="PROSITE-ProRule" id="PRU00209"/>
    </source>
</evidence>
<dbReference type="Pfam" id="PF03147">
    <property type="entry name" value="FDX-ACB"/>
    <property type="match status" value="1"/>
</dbReference>
<dbReference type="SUPFAM" id="SSF54991">
    <property type="entry name" value="Anticodon-binding domain of PheRS"/>
    <property type="match status" value="1"/>
</dbReference>
<dbReference type="Gene3D" id="3.30.70.380">
    <property type="entry name" value="Ferrodoxin-fold anticodon-binding domain"/>
    <property type="match status" value="1"/>
</dbReference>
<dbReference type="PATRIC" id="fig|1423727.3.peg.566"/>
<feature type="binding site" evidence="15">
    <location>
        <position position="471"/>
    </location>
    <ligand>
        <name>Mg(2+)</name>
        <dbReference type="ChEBI" id="CHEBI:18420"/>
        <note>shared with alpha subunit</note>
    </ligand>
</feature>
<dbReference type="InterPro" id="IPR036690">
    <property type="entry name" value="Fdx_antiC-bd_sf"/>
</dbReference>
<dbReference type="Pfam" id="PF03483">
    <property type="entry name" value="B3_4"/>
    <property type="match status" value="1"/>
</dbReference>
<dbReference type="Gene3D" id="3.30.930.10">
    <property type="entry name" value="Bira Bifunctional Protein, Domain 2"/>
    <property type="match status" value="1"/>
</dbReference>
<dbReference type="InterPro" id="IPR012340">
    <property type="entry name" value="NA-bd_OB-fold"/>
</dbReference>
<dbReference type="PROSITE" id="PS50886">
    <property type="entry name" value="TRBD"/>
    <property type="match status" value="1"/>
</dbReference>
<evidence type="ECO:0000256" key="8">
    <source>
        <dbReference type="ARBA" id="ARBA00022741"/>
    </source>
</evidence>
<dbReference type="Proteomes" id="UP000051672">
    <property type="component" value="Unassembled WGS sequence"/>
</dbReference>
<dbReference type="PANTHER" id="PTHR10947:SF0">
    <property type="entry name" value="PHENYLALANINE--TRNA LIGASE BETA SUBUNIT"/>
    <property type="match status" value="1"/>
</dbReference>
<evidence type="ECO:0000256" key="6">
    <source>
        <dbReference type="ARBA" id="ARBA00022598"/>
    </source>
</evidence>
<dbReference type="PANTHER" id="PTHR10947">
    <property type="entry name" value="PHENYLALANYL-TRNA SYNTHETASE BETA CHAIN AND LEUCINE-RICH REPEAT-CONTAINING PROTEIN 47"/>
    <property type="match status" value="1"/>
</dbReference>
<dbReference type="InterPro" id="IPR033714">
    <property type="entry name" value="tRNA_bind_bactPheRS"/>
</dbReference>
<evidence type="ECO:0000259" key="17">
    <source>
        <dbReference type="PROSITE" id="PS50886"/>
    </source>
</evidence>
<dbReference type="FunFam" id="2.40.50.140:FF:000045">
    <property type="entry name" value="Phenylalanine--tRNA ligase beta subunit"/>
    <property type="match status" value="1"/>
</dbReference>
<dbReference type="InterPro" id="IPR005146">
    <property type="entry name" value="B3/B4_tRNA-bd"/>
</dbReference>
<comment type="catalytic activity">
    <reaction evidence="14 15">
        <text>tRNA(Phe) + L-phenylalanine + ATP = L-phenylalanyl-tRNA(Phe) + AMP + diphosphate + H(+)</text>
        <dbReference type="Rhea" id="RHEA:19413"/>
        <dbReference type="Rhea" id="RHEA-COMP:9668"/>
        <dbReference type="Rhea" id="RHEA-COMP:9699"/>
        <dbReference type="ChEBI" id="CHEBI:15378"/>
        <dbReference type="ChEBI" id="CHEBI:30616"/>
        <dbReference type="ChEBI" id="CHEBI:33019"/>
        <dbReference type="ChEBI" id="CHEBI:58095"/>
        <dbReference type="ChEBI" id="CHEBI:78442"/>
        <dbReference type="ChEBI" id="CHEBI:78531"/>
        <dbReference type="ChEBI" id="CHEBI:456215"/>
        <dbReference type="EC" id="6.1.1.20"/>
    </reaction>
</comment>
<evidence type="ECO:0000256" key="12">
    <source>
        <dbReference type="ARBA" id="ARBA00022917"/>
    </source>
</evidence>
<dbReference type="RefSeq" id="WP_057893862.1">
    <property type="nucleotide sequence ID" value="NZ_AYZQ01000001.1"/>
</dbReference>
<dbReference type="GO" id="GO:0140096">
    <property type="term" value="F:catalytic activity, acting on a protein"/>
    <property type="evidence" value="ECO:0007669"/>
    <property type="project" value="UniProtKB-ARBA"/>
</dbReference>
<dbReference type="NCBIfam" id="TIGR00472">
    <property type="entry name" value="pheT_bact"/>
    <property type="match status" value="1"/>
</dbReference>
<evidence type="ECO:0000256" key="14">
    <source>
        <dbReference type="ARBA" id="ARBA00049255"/>
    </source>
</evidence>
<evidence type="ECO:0000259" key="19">
    <source>
        <dbReference type="PROSITE" id="PS51483"/>
    </source>
</evidence>
<dbReference type="Pfam" id="PF01588">
    <property type="entry name" value="tRNA_bind"/>
    <property type="match status" value="1"/>
</dbReference>
<evidence type="ECO:0000313" key="20">
    <source>
        <dbReference type="EMBL" id="KRM72851.1"/>
    </source>
</evidence>
<dbReference type="SMART" id="SM00874">
    <property type="entry name" value="B5"/>
    <property type="match status" value="1"/>
</dbReference>
<evidence type="ECO:0000256" key="15">
    <source>
        <dbReference type="HAMAP-Rule" id="MF_00283"/>
    </source>
</evidence>
<dbReference type="InterPro" id="IPR020825">
    <property type="entry name" value="Phe-tRNA_synthase-like_B3/B4"/>
</dbReference>
<evidence type="ECO:0000259" key="18">
    <source>
        <dbReference type="PROSITE" id="PS51447"/>
    </source>
</evidence>
<organism evidence="20 21">
    <name type="scientific">Lacticaseibacillus brantae DSM 23927</name>
    <dbReference type="NCBI Taxonomy" id="1423727"/>
    <lineage>
        <taxon>Bacteria</taxon>
        <taxon>Bacillati</taxon>
        <taxon>Bacillota</taxon>
        <taxon>Bacilli</taxon>
        <taxon>Lactobacillales</taxon>
        <taxon>Lactobacillaceae</taxon>
        <taxon>Lacticaseibacillus</taxon>
    </lineage>
</organism>
<dbReference type="InterPro" id="IPR045864">
    <property type="entry name" value="aa-tRNA-synth_II/BPL/LPL"/>
</dbReference>
<dbReference type="STRING" id="1423727.FC34_GL000563"/>
<feature type="domain" description="TRNA-binding" evidence="17">
    <location>
        <begin position="39"/>
        <end position="154"/>
    </location>
</feature>
<comment type="cofactor">
    <cofactor evidence="15">
        <name>Mg(2+)</name>
        <dbReference type="ChEBI" id="CHEBI:18420"/>
    </cofactor>
    <text evidence="15">Binds 2 magnesium ions per tetramer.</text>
</comment>
<dbReference type="SUPFAM" id="SSF46955">
    <property type="entry name" value="Putative DNA-binding domain"/>
    <property type="match status" value="1"/>
</dbReference>
<dbReference type="Gene3D" id="3.30.56.10">
    <property type="match status" value="2"/>
</dbReference>
<keyword evidence="13 15" id="KW-0030">Aminoacyl-tRNA synthetase</keyword>
<dbReference type="SMART" id="SM00896">
    <property type="entry name" value="FDX-ACB"/>
    <property type="match status" value="1"/>
</dbReference>
<dbReference type="InterPro" id="IPR005121">
    <property type="entry name" value="Fdx_antiC-bd"/>
</dbReference>
<feature type="domain" description="FDX-ACB" evidence="18">
    <location>
        <begin position="710"/>
        <end position="803"/>
    </location>
</feature>
<keyword evidence="11 16" id="KW-0694">RNA-binding</keyword>
<comment type="subunit">
    <text evidence="3 15">Tetramer of two alpha and two beta subunits.</text>
</comment>
<evidence type="ECO:0000256" key="13">
    <source>
        <dbReference type="ARBA" id="ARBA00023146"/>
    </source>
</evidence>
<comment type="similarity">
    <text evidence="2 15">Belongs to the phenylalanyl-tRNA synthetase beta subunit family. Type 1 subfamily.</text>
</comment>
<feature type="domain" description="B5" evidence="19">
    <location>
        <begin position="408"/>
        <end position="483"/>
    </location>
</feature>
<keyword evidence="10 15" id="KW-0460">Magnesium</keyword>
<dbReference type="GO" id="GO:0005524">
    <property type="term" value="F:ATP binding"/>
    <property type="evidence" value="ECO:0007669"/>
    <property type="project" value="UniProtKB-UniRule"/>
</dbReference>
<dbReference type="PROSITE" id="PS51447">
    <property type="entry name" value="FDX_ACB"/>
    <property type="match status" value="1"/>
</dbReference>